<evidence type="ECO:0000259" key="2">
    <source>
        <dbReference type="Pfam" id="PF13837"/>
    </source>
</evidence>
<feature type="compositionally biased region" description="Acidic residues" evidence="1">
    <location>
        <begin position="132"/>
        <end position="142"/>
    </location>
</feature>
<dbReference type="Pfam" id="PF13837">
    <property type="entry name" value="Myb_DNA-bind_4"/>
    <property type="match status" value="1"/>
</dbReference>
<reference evidence="3" key="2">
    <citation type="submission" date="2016-06" db="EMBL/GenBank/DDBJ databases">
        <title>The genome of a short-lived fish provides insights into sex chromosome evolution and the genetic control of aging.</title>
        <authorList>
            <person name="Reichwald K."/>
            <person name="Felder M."/>
            <person name="Petzold A."/>
            <person name="Koch P."/>
            <person name="Groth M."/>
            <person name="Platzer M."/>
        </authorList>
    </citation>
    <scope>NUCLEOTIDE SEQUENCE</scope>
    <source>
        <tissue evidence="3">Brain</tissue>
    </source>
</reference>
<name>A0A1A8A3J9_NOTFU</name>
<gene>
    <name evidence="3" type="primary">Nfu_g_1_007127</name>
</gene>
<feature type="region of interest" description="Disordered" evidence="1">
    <location>
        <begin position="125"/>
        <end position="180"/>
    </location>
</feature>
<sequence>MAGAKQNWSVSDTNALLDVLKELKIVERLDGRKSRNSELFIQVHERLKEAGIDRTVEQIKNRWKSLKTAYYKAKNHNSRSGFDPSSFPFYRAIDEFMAARPLSNVPLFGVDVGFEDEVVDRCNTPVSQSLDATEDSISDESSSEAAEATEQMPTNGGDSSHPSSESIKKRKRSSSSGYAKAMCTWSTEQQAFMKKMQESQNRWVEEHQERRLQREERLVTRFIEESSRSNERLVGHLLDGLRTIIRPPPPPPVAPYSSQQHHYRNYVGSAEFGQNAQHYSNNYNSDYTLQDLS</sequence>
<dbReference type="PANTHER" id="PTHR47595">
    <property type="entry name" value="HEAT SHOCK 70 KDA PROTEIN 14"/>
    <property type="match status" value="1"/>
</dbReference>
<dbReference type="InterPro" id="IPR044822">
    <property type="entry name" value="Myb_DNA-bind_4"/>
</dbReference>
<evidence type="ECO:0000256" key="1">
    <source>
        <dbReference type="SAM" id="MobiDB-lite"/>
    </source>
</evidence>
<evidence type="ECO:0000313" key="3">
    <source>
        <dbReference type="EMBL" id="SBP49674.1"/>
    </source>
</evidence>
<protein>
    <recommendedName>
        <fullName evidence="2">Myb/SANT-like DNA-binding domain-containing protein</fullName>
    </recommendedName>
</protein>
<dbReference type="Gene3D" id="1.10.10.60">
    <property type="entry name" value="Homeodomain-like"/>
    <property type="match status" value="1"/>
</dbReference>
<dbReference type="EMBL" id="HADY01011189">
    <property type="protein sequence ID" value="SBP49674.1"/>
    <property type="molecule type" value="Transcribed_RNA"/>
</dbReference>
<dbReference type="PANTHER" id="PTHR47595:SF1">
    <property type="entry name" value="MYB_SANT-LIKE DNA-BINDING DOMAIN-CONTAINING PROTEIN"/>
    <property type="match status" value="1"/>
</dbReference>
<dbReference type="AlphaFoldDB" id="A0A1A8A3J9"/>
<reference evidence="3" key="1">
    <citation type="submission" date="2016-05" db="EMBL/GenBank/DDBJ databases">
        <authorList>
            <person name="Lavstsen T."/>
            <person name="Jespersen J.S."/>
        </authorList>
    </citation>
    <scope>NUCLEOTIDE SEQUENCE</scope>
    <source>
        <tissue evidence="3">Brain</tissue>
    </source>
</reference>
<dbReference type="EMBL" id="HAEJ01010407">
    <property type="protein sequence ID" value="SBS50864.1"/>
    <property type="molecule type" value="Transcribed_RNA"/>
</dbReference>
<feature type="compositionally biased region" description="Polar residues" evidence="1">
    <location>
        <begin position="151"/>
        <end position="162"/>
    </location>
</feature>
<feature type="domain" description="Myb/SANT-like DNA-binding" evidence="2">
    <location>
        <begin position="6"/>
        <end position="95"/>
    </location>
</feature>
<accession>A0A1A8A3J9</accession>
<proteinExistence type="predicted"/>
<organism evidence="3">
    <name type="scientific">Nothobranchius furzeri</name>
    <name type="common">Turquoise killifish</name>
    <dbReference type="NCBI Taxonomy" id="105023"/>
    <lineage>
        <taxon>Eukaryota</taxon>
        <taxon>Metazoa</taxon>
        <taxon>Chordata</taxon>
        <taxon>Craniata</taxon>
        <taxon>Vertebrata</taxon>
        <taxon>Euteleostomi</taxon>
        <taxon>Actinopterygii</taxon>
        <taxon>Neopterygii</taxon>
        <taxon>Teleostei</taxon>
        <taxon>Neoteleostei</taxon>
        <taxon>Acanthomorphata</taxon>
        <taxon>Ovalentaria</taxon>
        <taxon>Atherinomorphae</taxon>
        <taxon>Cyprinodontiformes</taxon>
        <taxon>Nothobranchiidae</taxon>
        <taxon>Nothobranchius</taxon>
    </lineage>
</organism>